<sequence length="312" mass="34854">MFKKGMHVYDDDDNLVEVTFEDYSMVEEITNETISERILFYLYTRKNPNHPQLIYVDDEESINNSNFDPEKPTRITTHGWMNSYKSSACRLIKDAYLKHGDYNVIVIDWSSISLGPYLLASRRVKTVALYVSTMLNFLNEKAKLNFDETIICGHSLGAHVAGLAARNCKGKIGYVVGMDPAQPFFMLSPPGERISDSDAKYVEIIHTNAGFLGLFKAVGHVDFYPNGGTKQSGCVLDIGGACSHSRSFRFMAESINSDTGFYGVRCNSYALYLAGLCKKNVLAIMGTLQKNFDTRGSYYLSTKSTSPYAQGK</sequence>
<evidence type="ECO:0000259" key="9">
    <source>
        <dbReference type="Pfam" id="PF00151"/>
    </source>
</evidence>
<proteinExistence type="inferred from homology"/>
<evidence type="ECO:0000256" key="2">
    <source>
        <dbReference type="ARBA" id="ARBA00004613"/>
    </source>
</evidence>
<evidence type="ECO:0000256" key="3">
    <source>
        <dbReference type="ARBA" id="ARBA00010701"/>
    </source>
</evidence>
<dbReference type="InterPro" id="IPR033906">
    <property type="entry name" value="Lipase_N"/>
</dbReference>
<dbReference type="InterPro" id="IPR002334">
    <property type="entry name" value="Allerg_PlipaseA1"/>
</dbReference>
<dbReference type="AlphaFoldDB" id="A0A6P3XA58"/>
<reference evidence="11" key="1">
    <citation type="submission" date="2025-08" db="UniProtKB">
        <authorList>
            <consortium name="RefSeq"/>
        </authorList>
    </citation>
    <scope>IDENTIFICATION</scope>
</reference>
<dbReference type="Pfam" id="PF00151">
    <property type="entry name" value="Lipase"/>
    <property type="match status" value="1"/>
</dbReference>
<dbReference type="PRINTS" id="PR00825">
    <property type="entry name" value="DOLALLERGEN"/>
</dbReference>
<dbReference type="GO" id="GO:0016042">
    <property type="term" value="P:lipid catabolic process"/>
    <property type="evidence" value="ECO:0007669"/>
    <property type="project" value="TreeGrafter"/>
</dbReference>
<evidence type="ECO:0000256" key="7">
    <source>
        <dbReference type="ARBA" id="ARBA00023157"/>
    </source>
</evidence>
<dbReference type="PRINTS" id="PR00821">
    <property type="entry name" value="TAGLIPASE"/>
</dbReference>
<dbReference type="InterPro" id="IPR029058">
    <property type="entry name" value="AB_hydrolase_fold"/>
</dbReference>
<dbReference type="RefSeq" id="XP_014475140.1">
    <property type="nucleotide sequence ID" value="XM_014619654.1"/>
</dbReference>
<evidence type="ECO:0000256" key="4">
    <source>
        <dbReference type="ARBA" id="ARBA00013179"/>
    </source>
</evidence>
<dbReference type="PANTHER" id="PTHR11610">
    <property type="entry name" value="LIPASE"/>
    <property type="match status" value="1"/>
</dbReference>
<evidence type="ECO:0000313" key="11">
    <source>
        <dbReference type="RefSeq" id="XP_014475140.1"/>
    </source>
</evidence>
<evidence type="ECO:0000256" key="5">
    <source>
        <dbReference type="ARBA" id="ARBA00022525"/>
    </source>
</evidence>
<dbReference type="InterPro" id="IPR000734">
    <property type="entry name" value="TAG_lipase"/>
</dbReference>
<dbReference type="Gene3D" id="3.40.50.1820">
    <property type="entry name" value="alpha/beta hydrolase"/>
    <property type="match status" value="1"/>
</dbReference>
<dbReference type="PANTHER" id="PTHR11610:SF173">
    <property type="entry name" value="LIPASE DOMAIN-CONTAINING PROTEIN-RELATED"/>
    <property type="match status" value="1"/>
</dbReference>
<keyword evidence="10" id="KW-1185">Reference proteome</keyword>
<keyword evidence="6" id="KW-0378">Hydrolase</keyword>
<dbReference type="OrthoDB" id="199913at2759"/>
<keyword evidence="5" id="KW-0964">Secreted</keyword>
<dbReference type="SUPFAM" id="SSF53474">
    <property type="entry name" value="alpha/beta-Hydrolases"/>
    <property type="match status" value="1"/>
</dbReference>
<evidence type="ECO:0000256" key="1">
    <source>
        <dbReference type="ARBA" id="ARBA00000111"/>
    </source>
</evidence>
<comment type="subcellular location">
    <subcellularLocation>
        <location evidence="2">Secreted</location>
    </subcellularLocation>
</comment>
<keyword evidence="7" id="KW-1015">Disulfide bond</keyword>
<dbReference type="InterPro" id="IPR013818">
    <property type="entry name" value="Lipase"/>
</dbReference>
<dbReference type="GO" id="GO:0017171">
    <property type="term" value="F:serine hydrolase activity"/>
    <property type="evidence" value="ECO:0007669"/>
    <property type="project" value="TreeGrafter"/>
</dbReference>
<accession>A0A6P3XA58</accession>
<dbReference type="GeneID" id="106744695"/>
<dbReference type="KEGG" id="dqu:106744695"/>
<protein>
    <recommendedName>
        <fullName evidence="4">phospholipase A1</fullName>
        <ecNumber evidence="4">3.1.1.32</ecNumber>
    </recommendedName>
</protein>
<feature type="domain" description="Lipase" evidence="9">
    <location>
        <begin position="32"/>
        <end position="308"/>
    </location>
</feature>
<dbReference type="CDD" id="cd00707">
    <property type="entry name" value="Pancreat_lipase_like"/>
    <property type="match status" value="1"/>
</dbReference>
<dbReference type="EC" id="3.1.1.32" evidence="4"/>
<dbReference type="GO" id="GO:0005615">
    <property type="term" value="C:extracellular space"/>
    <property type="evidence" value="ECO:0007669"/>
    <property type="project" value="TreeGrafter"/>
</dbReference>
<evidence type="ECO:0000313" key="10">
    <source>
        <dbReference type="Proteomes" id="UP000515204"/>
    </source>
</evidence>
<evidence type="ECO:0000256" key="8">
    <source>
        <dbReference type="RuleBase" id="RU004262"/>
    </source>
</evidence>
<evidence type="ECO:0000256" key="6">
    <source>
        <dbReference type="ARBA" id="ARBA00022801"/>
    </source>
</evidence>
<dbReference type="GO" id="GO:0008970">
    <property type="term" value="F:phospholipase A1 activity"/>
    <property type="evidence" value="ECO:0007669"/>
    <property type="project" value="UniProtKB-EC"/>
</dbReference>
<dbReference type="FunFam" id="3.40.50.1820:FF:000076">
    <property type="entry name" value="phospholipase A1"/>
    <property type="match status" value="1"/>
</dbReference>
<organism evidence="10 11">
    <name type="scientific">Dinoponera quadriceps</name>
    <name type="common">South American ant</name>
    <dbReference type="NCBI Taxonomy" id="609295"/>
    <lineage>
        <taxon>Eukaryota</taxon>
        <taxon>Metazoa</taxon>
        <taxon>Ecdysozoa</taxon>
        <taxon>Arthropoda</taxon>
        <taxon>Hexapoda</taxon>
        <taxon>Insecta</taxon>
        <taxon>Pterygota</taxon>
        <taxon>Neoptera</taxon>
        <taxon>Endopterygota</taxon>
        <taxon>Hymenoptera</taxon>
        <taxon>Apocrita</taxon>
        <taxon>Aculeata</taxon>
        <taxon>Formicoidea</taxon>
        <taxon>Formicidae</taxon>
        <taxon>Ponerinae</taxon>
        <taxon>Ponerini</taxon>
        <taxon>Dinoponera</taxon>
    </lineage>
</organism>
<dbReference type="Proteomes" id="UP000515204">
    <property type="component" value="Unplaced"/>
</dbReference>
<name>A0A6P3XA58_DINQU</name>
<comment type="catalytic activity">
    <reaction evidence="1">
        <text>a 1,2-diacyl-sn-glycero-3-phosphocholine + H2O = a 2-acyl-sn-glycero-3-phosphocholine + a fatty acid + H(+)</text>
        <dbReference type="Rhea" id="RHEA:18689"/>
        <dbReference type="ChEBI" id="CHEBI:15377"/>
        <dbReference type="ChEBI" id="CHEBI:15378"/>
        <dbReference type="ChEBI" id="CHEBI:28868"/>
        <dbReference type="ChEBI" id="CHEBI:57643"/>
        <dbReference type="ChEBI" id="CHEBI:57875"/>
        <dbReference type="EC" id="3.1.1.32"/>
    </reaction>
</comment>
<gene>
    <name evidence="11" type="primary">LOC106744695</name>
</gene>
<comment type="similarity">
    <text evidence="3 8">Belongs to the AB hydrolase superfamily. Lipase family.</text>
</comment>